<dbReference type="GO" id="GO:0005739">
    <property type="term" value="C:mitochondrion"/>
    <property type="evidence" value="ECO:0007669"/>
    <property type="project" value="TreeGrafter"/>
</dbReference>
<dbReference type="Pfam" id="PF07047">
    <property type="entry name" value="OPA3"/>
    <property type="match status" value="1"/>
</dbReference>
<comment type="similarity">
    <text evidence="1">Belongs to the OPA3 family.</text>
</comment>
<feature type="coiled-coil region" evidence="3">
    <location>
        <begin position="123"/>
        <end position="164"/>
    </location>
</feature>
<evidence type="ECO:0000256" key="1">
    <source>
        <dbReference type="ARBA" id="ARBA00007584"/>
    </source>
</evidence>
<dbReference type="AlphaFoldDB" id="A0A067CHS8"/>
<dbReference type="GeneID" id="24141109"/>
<dbReference type="PANTHER" id="PTHR12499:SF0">
    <property type="entry name" value="OPTIC ATROPHY 3 PROTEIN"/>
    <property type="match status" value="1"/>
</dbReference>
<keyword evidence="2 3" id="KW-0175">Coiled coil</keyword>
<dbReference type="OrthoDB" id="2129069at2759"/>
<proteinExistence type="inferred from homology"/>
<dbReference type="EMBL" id="KK583202">
    <property type="protein sequence ID" value="KDO30284.1"/>
    <property type="molecule type" value="Genomic_DNA"/>
</dbReference>
<reference evidence="4 5" key="1">
    <citation type="journal article" date="2013" name="PLoS Genet.">
        <title>Distinctive expansion of potential virulence genes in the genome of the oomycete fish pathogen Saprolegnia parasitica.</title>
        <authorList>
            <person name="Jiang R.H."/>
            <person name="de Bruijn I."/>
            <person name="Haas B.J."/>
            <person name="Belmonte R."/>
            <person name="Lobach L."/>
            <person name="Christie J."/>
            <person name="van den Ackerveken G."/>
            <person name="Bottin A."/>
            <person name="Bulone V."/>
            <person name="Diaz-Moreno S.M."/>
            <person name="Dumas B."/>
            <person name="Fan L."/>
            <person name="Gaulin E."/>
            <person name="Govers F."/>
            <person name="Grenville-Briggs L.J."/>
            <person name="Horner N.R."/>
            <person name="Levin J.Z."/>
            <person name="Mammella M."/>
            <person name="Meijer H.J."/>
            <person name="Morris P."/>
            <person name="Nusbaum C."/>
            <person name="Oome S."/>
            <person name="Phillips A.J."/>
            <person name="van Rooyen D."/>
            <person name="Rzeszutek E."/>
            <person name="Saraiva M."/>
            <person name="Secombes C.J."/>
            <person name="Seidl M.F."/>
            <person name="Snel B."/>
            <person name="Stassen J.H."/>
            <person name="Sykes S."/>
            <person name="Tripathy S."/>
            <person name="van den Berg H."/>
            <person name="Vega-Arreguin J.C."/>
            <person name="Wawra S."/>
            <person name="Young S.K."/>
            <person name="Zeng Q."/>
            <person name="Dieguez-Uribeondo J."/>
            <person name="Russ C."/>
            <person name="Tyler B.M."/>
            <person name="van West P."/>
        </authorList>
    </citation>
    <scope>NUCLEOTIDE SEQUENCE [LARGE SCALE GENOMIC DNA]</scope>
    <source>
        <strain evidence="4 5">CBS 223.65</strain>
    </source>
</reference>
<dbReference type="GO" id="GO:0019216">
    <property type="term" value="P:regulation of lipid metabolic process"/>
    <property type="evidence" value="ECO:0007669"/>
    <property type="project" value="TreeGrafter"/>
</dbReference>
<sequence length="183" mass="21034">MVAIPLFKVGGLFLRALTKPVAKQLKQSAKTKPWLNSVCRSVGQHQHAIGVRIQMSMQGQIHLKTIQIKELPADQAVDKGSEFLGETLIFSVAVMVAWYEYDRSNRSAKAKELKANEREFQRLQQIEMRFRNLEHLMASMQDEISVLKQQVEDASAKLTLYKHEQAEVARQQQQQVATTSRWW</sequence>
<name>A0A067CHS8_SAPPC</name>
<evidence type="ECO:0000313" key="5">
    <source>
        <dbReference type="Proteomes" id="UP000030745"/>
    </source>
</evidence>
<gene>
    <name evidence="4" type="ORF">SPRG_19833</name>
</gene>
<dbReference type="PANTHER" id="PTHR12499">
    <property type="entry name" value="OPTIC ATROPHY 3 PROTEIN OPA3"/>
    <property type="match status" value="1"/>
</dbReference>
<protein>
    <recommendedName>
        <fullName evidence="6">OPA3-like protein</fullName>
    </recommendedName>
</protein>
<evidence type="ECO:0008006" key="6">
    <source>
        <dbReference type="Google" id="ProtNLM"/>
    </source>
</evidence>
<evidence type="ECO:0000256" key="2">
    <source>
        <dbReference type="ARBA" id="ARBA00023054"/>
    </source>
</evidence>
<evidence type="ECO:0000256" key="3">
    <source>
        <dbReference type="SAM" id="Coils"/>
    </source>
</evidence>
<keyword evidence="5" id="KW-1185">Reference proteome</keyword>
<dbReference type="RefSeq" id="XP_012199081.1">
    <property type="nucleotide sequence ID" value="XM_012343691.1"/>
</dbReference>
<dbReference type="KEGG" id="spar:SPRG_19833"/>
<dbReference type="Proteomes" id="UP000030745">
    <property type="component" value="Unassembled WGS sequence"/>
</dbReference>
<organism evidence="4 5">
    <name type="scientific">Saprolegnia parasitica (strain CBS 223.65)</name>
    <dbReference type="NCBI Taxonomy" id="695850"/>
    <lineage>
        <taxon>Eukaryota</taxon>
        <taxon>Sar</taxon>
        <taxon>Stramenopiles</taxon>
        <taxon>Oomycota</taxon>
        <taxon>Saprolegniomycetes</taxon>
        <taxon>Saprolegniales</taxon>
        <taxon>Saprolegniaceae</taxon>
        <taxon>Saprolegnia</taxon>
    </lineage>
</organism>
<accession>A0A067CHS8</accession>
<dbReference type="InterPro" id="IPR010754">
    <property type="entry name" value="OPA3-like"/>
</dbReference>
<evidence type="ECO:0000313" key="4">
    <source>
        <dbReference type="EMBL" id="KDO30284.1"/>
    </source>
</evidence>
<dbReference type="OMA" id="WAEFEGT"/>
<dbReference type="VEuPathDB" id="FungiDB:SPRG_19833"/>